<evidence type="ECO:0000256" key="1">
    <source>
        <dbReference type="ARBA" id="ARBA00022679"/>
    </source>
</evidence>
<dbReference type="OrthoDB" id="9789605at2"/>
<dbReference type="PATRIC" id="fig|1656095.3.peg.3914"/>
<dbReference type="Gene3D" id="3.40.630.30">
    <property type="match status" value="1"/>
</dbReference>
<protein>
    <submittedName>
        <fullName evidence="4">Acetyltransferase</fullName>
    </submittedName>
</protein>
<sequence length="148" mass="17170">MIREGNQRDIPALLPLWLASTTMGHPFIPAEYWLESLPMVRDAWLPRAQTWIAERNGEPEGFISVLDEQFIGALFVAPDKLGRGIGAALLSHVKQRYDNLSLEVYQQNERAVTFYHAQGFRIEASAWQEETHHPTWIMRWWADQTPLR</sequence>
<evidence type="ECO:0000259" key="3">
    <source>
        <dbReference type="PROSITE" id="PS51186"/>
    </source>
</evidence>
<organism evidence="4 5">
    <name type="scientific">Franconibacter pulveris</name>
    <dbReference type="NCBI Taxonomy" id="435910"/>
    <lineage>
        <taxon>Bacteria</taxon>
        <taxon>Pseudomonadati</taxon>
        <taxon>Pseudomonadota</taxon>
        <taxon>Gammaproteobacteria</taxon>
        <taxon>Enterobacterales</taxon>
        <taxon>Enterobacteriaceae</taxon>
        <taxon>Franconibacter</taxon>
    </lineage>
</organism>
<dbReference type="RefSeq" id="WP_048888748.1">
    <property type="nucleotide sequence ID" value="NZ_LFEJ01000027.1"/>
</dbReference>
<dbReference type="Pfam" id="PF13673">
    <property type="entry name" value="Acetyltransf_10"/>
    <property type="match status" value="1"/>
</dbReference>
<feature type="domain" description="N-acetyltransferase" evidence="3">
    <location>
        <begin position="1"/>
        <end position="143"/>
    </location>
</feature>
<dbReference type="PANTHER" id="PTHR43800">
    <property type="entry name" value="PEPTIDYL-LYSINE N-ACETYLTRANSFERASE YJAB"/>
    <property type="match status" value="1"/>
</dbReference>
<comment type="caution">
    <text evidence="4">The sequence shown here is derived from an EMBL/GenBank/DDBJ whole genome shotgun (WGS) entry which is preliminary data.</text>
</comment>
<dbReference type="PANTHER" id="PTHR43800:SF1">
    <property type="entry name" value="PEPTIDYL-LYSINE N-ACETYLTRANSFERASE YJAB"/>
    <property type="match status" value="1"/>
</dbReference>
<keyword evidence="2" id="KW-0012">Acyltransferase</keyword>
<dbReference type="InterPro" id="IPR000182">
    <property type="entry name" value="GNAT_dom"/>
</dbReference>
<keyword evidence="1 4" id="KW-0808">Transferase</keyword>
<evidence type="ECO:0000313" key="5">
    <source>
        <dbReference type="Proteomes" id="UP000037315"/>
    </source>
</evidence>
<gene>
    <name evidence="4" type="ORF">ACH50_21175</name>
</gene>
<dbReference type="NCBIfam" id="NF007853">
    <property type="entry name" value="PRK10562.1"/>
    <property type="match status" value="1"/>
</dbReference>
<dbReference type="STRING" id="1121863.GCA_000621185_04223"/>
<dbReference type="GO" id="GO:0016747">
    <property type="term" value="F:acyltransferase activity, transferring groups other than amino-acyl groups"/>
    <property type="evidence" value="ECO:0007669"/>
    <property type="project" value="InterPro"/>
</dbReference>
<proteinExistence type="predicted"/>
<dbReference type="InterPro" id="IPR016181">
    <property type="entry name" value="Acyl_CoA_acyltransferase"/>
</dbReference>
<accession>A0A0J8VJ73</accession>
<dbReference type="PROSITE" id="PS51186">
    <property type="entry name" value="GNAT"/>
    <property type="match status" value="1"/>
</dbReference>
<evidence type="ECO:0000256" key="2">
    <source>
        <dbReference type="ARBA" id="ARBA00023315"/>
    </source>
</evidence>
<dbReference type="Proteomes" id="UP000037315">
    <property type="component" value="Unassembled WGS sequence"/>
</dbReference>
<dbReference type="AlphaFoldDB" id="A0A0J8VJ73"/>
<name>A0A0J8VJ73_9ENTR</name>
<dbReference type="EMBL" id="LFEJ01000027">
    <property type="protein sequence ID" value="KMV32540.1"/>
    <property type="molecule type" value="Genomic_DNA"/>
</dbReference>
<dbReference type="SUPFAM" id="SSF55729">
    <property type="entry name" value="Acyl-CoA N-acyltransferases (Nat)"/>
    <property type="match status" value="1"/>
</dbReference>
<evidence type="ECO:0000313" key="4">
    <source>
        <dbReference type="EMBL" id="KMV32540.1"/>
    </source>
</evidence>
<dbReference type="CDD" id="cd04301">
    <property type="entry name" value="NAT_SF"/>
    <property type="match status" value="1"/>
</dbReference>
<reference evidence="4 5" key="1">
    <citation type="submission" date="2015-06" db="EMBL/GenBank/DDBJ databases">
        <title>Genome sequencing of Cronobacter sp. strain DJ34 isolated from petroleum contaminated sludge of Duliajan Oil Fields, Assam, India.</title>
        <authorList>
            <person name="Pal S."/>
            <person name="Banerjee T.D."/>
            <person name="Roy A."/>
            <person name="Sar P."/>
            <person name="Kazy S.K."/>
        </authorList>
    </citation>
    <scope>NUCLEOTIDE SEQUENCE [LARGE SCALE GENOMIC DNA]</scope>
    <source>
        <strain evidence="4 5">DJ34</strain>
    </source>
</reference>
<keyword evidence="5" id="KW-1185">Reference proteome</keyword>